<evidence type="ECO:0000256" key="5">
    <source>
        <dbReference type="ARBA" id="ARBA00023277"/>
    </source>
</evidence>
<keyword evidence="4" id="KW-0294">Fucose metabolism</keyword>
<dbReference type="Pfam" id="PF10250">
    <property type="entry name" value="O-FucT"/>
    <property type="match status" value="1"/>
</dbReference>
<gene>
    <name evidence="8" type="ORF">ORAREDHAP_LOCUS24935</name>
</gene>
<keyword evidence="2" id="KW-0328">Glycosyltransferase</keyword>
<dbReference type="AlphaFoldDB" id="A0A6J5X1T2"/>
<reference evidence="9" key="1">
    <citation type="journal article" date="2020" name="Genome Biol.">
        <title>Gamete binning: chromosome-level and haplotype-resolved genome assembly enabled by high-throughput single-cell sequencing of gamete genomes.</title>
        <authorList>
            <person name="Campoy J.A."/>
            <person name="Sun H."/>
            <person name="Goel M."/>
            <person name="Jiao W.-B."/>
            <person name="Folz-Donahue K."/>
            <person name="Wang N."/>
            <person name="Rubio M."/>
            <person name="Liu C."/>
            <person name="Kukat C."/>
            <person name="Ruiz D."/>
            <person name="Huettel B."/>
            <person name="Schneeberger K."/>
        </authorList>
    </citation>
    <scope>NUCLEOTIDE SEQUENCE [LARGE SCALE GENOMIC DNA]</scope>
    <source>
        <strain evidence="9">cv. Rojo Pasion</strain>
    </source>
</reference>
<evidence type="ECO:0000256" key="2">
    <source>
        <dbReference type="ARBA" id="ARBA00022676"/>
    </source>
</evidence>
<dbReference type="GO" id="GO:0016757">
    <property type="term" value="F:glycosyltransferase activity"/>
    <property type="evidence" value="ECO:0007669"/>
    <property type="project" value="UniProtKB-KW"/>
</dbReference>
<proteinExistence type="inferred from homology"/>
<organism evidence="8 9">
    <name type="scientific">Prunus armeniaca</name>
    <name type="common">Apricot</name>
    <name type="synonym">Armeniaca vulgaris</name>
    <dbReference type="NCBI Taxonomy" id="36596"/>
    <lineage>
        <taxon>Eukaryota</taxon>
        <taxon>Viridiplantae</taxon>
        <taxon>Streptophyta</taxon>
        <taxon>Embryophyta</taxon>
        <taxon>Tracheophyta</taxon>
        <taxon>Spermatophyta</taxon>
        <taxon>Magnoliopsida</taxon>
        <taxon>eudicotyledons</taxon>
        <taxon>Gunneridae</taxon>
        <taxon>Pentapetalae</taxon>
        <taxon>rosids</taxon>
        <taxon>fabids</taxon>
        <taxon>Rosales</taxon>
        <taxon>Rosaceae</taxon>
        <taxon>Amygdaloideae</taxon>
        <taxon>Amygdaleae</taxon>
        <taxon>Prunus</taxon>
    </lineage>
</organism>
<dbReference type="PANTHER" id="PTHR31933">
    <property type="entry name" value="O-FUCOSYLTRANSFERASE 2-RELATED"/>
    <property type="match status" value="1"/>
</dbReference>
<dbReference type="PANTHER" id="PTHR31933:SF4">
    <property type="entry name" value="O-FUCOSYLTRANSFERASE 8"/>
    <property type="match status" value="1"/>
</dbReference>
<evidence type="ECO:0000256" key="3">
    <source>
        <dbReference type="ARBA" id="ARBA00022679"/>
    </source>
</evidence>
<keyword evidence="3" id="KW-0808">Transferase</keyword>
<name>A0A6J5X1T2_PRUAR</name>
<evidence type="ECO:0000256" key="1">
    <source>
        <dbReference type="ARBA" id="ARBA00007737"/>
    </source>
</evidence>
<comment type="similarity">
    <text evidence="1">Belongs to the glycosyltransferase GT106 family.</text>
</comment>
<evidence type="ECO:0000313" key="8">
    <source>
        <dbReference type="EMBL" id="CAB4306671.1"/>
    </source>
</evidence>
<keyword evidence="9" id="KW-1185">Reference proteome</keyword>
<dbReference type="InterPro" id="IPR019378">
    <property type="entry name" value="GDP-Fuc_O-FucTrfase"/>
</dbReference>
<accession>A0A6J5X1T2</accession>
<protein>
    <recommendedName>
        <fullName evidence="6">O-fucosyltransferase family protein</fullName>
    </recommendedName>
</protein>
<dbReference type="EMBL" id="CAEKKB010000004">
    <property type="protein sequence ID" value="CAB4306671.1"/>
    <property type="molecule type" value="Genomic_DNA"/>
</dbReference>
<evidence type="ECO:0000256" key="6">
    <source>
        <dbReference type="ARBA" id="ARBA00030350"/>
    </source>
</evidence>
<dbReference type="Proteomes" id="UP000507245">
    <property type="component" value="Unassembled WGS sequence"/>
</dbReference>
<sequence>MGKQGSPRSPRPEPQIDDDLSSGTKDYDPSNVGRRMPGGDNHLNSKMLLLHGLRNDSNSSAIRKLPVLEEEDRDAHLMKEKAPVQMYDRLLKLAKGALAEKEFKPELSTLWKEPYRQVAAWKPCRQKSFTKPRYLIILIPTSFSRKYKKGNGYIVVSANGGLNQQRVAICNAVAVASLLNATLVLPRFLYSNVWNDPRCSQFGDIYQEEHFMDVLKDEVKVVKELPSHLKSLDLEAIGSLITDADLVKEAKPIDYTTRRAPQLMHKASAKIDEV</sequence>
<dbReference type="GO" id="GO:0006004">
    <property type="term" value="P:fucose metabolic process"/>
    <property type="evidence" value="ECO:0007669"/>
    <property type="project" value="UniProtKB-KW"/>
</dbReference>
<evidence type="ECO:0000256" key="7">
    <source>
        <dbReference type="SAM" id="MobiDB-lite"/>
    </source>
</evidence>
<evidence type="ECO:0000313" key="9">
    <source>
        <dbReference type="Proteomes" id="UP000507245"/>
    </source>
</evidence>
<evidence type="ECO:0000256" key="4">
    <source>
        <dbReference type="ARBA" id="ARBA00023253"/>
    </source>
</evidence>
<feature type="region of interest" description="Disordered" evidence="7">
    <location>
        <begin position="1"/>
        <end position="43"/>
    </location>
</feature>
<dbReference type="InterPro" id="IPR052272">
    <property type="entry name" value="GT106_glycosyltransferase"/>
</dbReference>
<keyword evidence="5" id="KW-0119">Carbohydrate metabolism</keyword>
<dbReference type="OrthoDB" id="1868072at2759"/>